<name>A0A553HMM3_9PEZI</name>
<evidence type="ECO:0000313" key="1">
    <source>
        <dbReference type="EMBL" id="TRX89205.1"/>
    </source>
</evidence>
<sequence length="125" mass="13404">MPTQNITLNLIFQTGTIPLVDRASKANQLKGSLTVGFVPVTRASNLELGNGFNSSRVTVPNTGMKNGGIDMPAQYQFKPSADAPDTASLTISFDDTKISRQNVLVQLTTIFRGVNWSGTVGLLFT</sequence>
<gene>
    <name evidence="1" type="ORF">FHL15_009903</name>
</gene>
<dbReference type="Proteomes" id="UP000319160">
    <property type="component" value="Unassembled WGS sequence"/>
</dbReference>
<evidence type="ECO:0000313" key="2">
    <source>
        <dbReference type="Proteomes" id="UP000319160"/>
    </source>
</evidence>
<reference evidence="2" key="1">
    <citation type="submission" date="2019-06" db="EMBL/GenBank/DDBJ databases">
        <title>Draft genome sequence of the griseofulvin-producing fungus Xylaria cubensis strain G536.</title>
        <authorList>
            <person name="Mead M.E."/>
            <person name="Raja H.A."/>
            <person name="Steenwyk J.L."/>
            <person name="Knowles S.L."/>
            <person name="Oberlies N.H."/>
            <person name="Rokas A."/>
        </authorList>
    </citation>
    <scope>NUCLEOTIDE SEQUENCE [LARGE SCALE GENOMIC DNA]</scope>
    <source>
        <strain evidence="2">G536</strain>
    </source>
</reference>
<proteinExistence type="predicted"/>
<keyword evidence="2" id="KW-1185">Reference proteome</keyword>
<accession>A0A553HMM3</accession>
<protein>
    <submittedName>
        <fullName evidence="1">Uncharacterized protein</fullName>
    </submittedName>
</protein>
<comment type="caution">
    <text evidence="1">The sequence shown here is derived from an EMBL/GenBank/DDBJ whole genome shotgun (WGS) entry which is preliminary data.</text>
</comment>
<organism evidence="1 2">
    <name type="scientific">Xylaria flabelliformis</name>
    <dbReference type="NCBI Taxonomy" id="2512241"/>
    <lineage>
        <taxon>Eukaryota</taxon>
        <taxon>Fungi</taxon>
        <taxon>Dikarya</taxon>
        <taxon>Ascomycota</taxon>
        <taxon>Pezizomycotina</taxon>
        <taxon>Sordariomycetes</taxon>
        <taxon>Xylariomycetidae</taxon>
        <taxon>Xylariales</taxon>
        <taxon>Xylariaceae</taxon>
        <taxon>Xylaria</taxon>
    </lineage>
</organism>
<dbReference type="EMBL" id="VFLP01000071">
    <property type="protein sequence ID" value="TRX89205.1"/>
    <property type="molecule type" value="Genomic_DNA"/>
</dbReference>
<dbReference type="AlphaFoldDB" id="A0A553HMM3"/>